<dbReference type="InterPro" id="IPR000551">
    <property type="entry name" value="MerR-type_HTH_dom"/>
</dbReference>
<evidence type="ECO:0000313" key="4">
    <source>
        <dbReference type="Proteomes" id="UP000285875"/>
    </source>
</evidence>
<evidence type="ECO:0000256" key="1">
    <source>
        <dbReference type="ARBA" id="ARBA00023125"/>
    </source>
</evidence>
<dbReference type="PANTHER" id="PTHR30204:SF98">
    <property type="entry name" value="HTH-TYPE TRANSCRIPTIONAL REGULATOR ADHR"/>
    <property type="match status" value="1"/>
</dbReference>
<reference evidence="4" key="1">
    <citation type="submission" date="2017-12" db="EMBL/GenBank/DDBJ databases">
        <title>Whole genome sequencing of Acidipropionibacterium jensenii strains JS279 and JS280.</title>
        <authorList>
            <person name="Deptula P."/>
            <person name="Laine P."/>
            <person name="Smolander O.-P."/>
            <person name="Paulin L."/>
            <person name="Auvinen P."/>
            <person name="Varmanen P."/>
        </authorList>
    </citation>
    <scope>NUCLEOTIDE SEQUENCE [LARGE SCALE GENOMIC DNA]</scope>
    <source>
        <strain evidence="4">JS280</strain>
    </source>
</reference>
<dbReference type="SMART" id="SM00422">
    <property type="entry name" value="HTH_MERR"/>
    <property type="match status" value="1"/>
</dbReference>
<gene>
    <name evidence="3" type="ORF">C0Z10_06300</name>
</gene>
<sequence length="313" mass="35386">MVDVSDSAVGHLTEMARRLDVPLARTVPEWSVSEVSRQTSISIDTLRYCERLGLIDPVFRTSGGRCLYSDPEVERICYVCRLRATGMRTEKAAECLRLRRYPLPEPPHDTVELDLGAPKETTLGKRRGRSSRETRVVVSANGGALDADVVRRILAADPRFNVPASVQKKLKLNKDVVYKQEVDMKFEVKITRVQMATRYVTATDQEAAAEKIRAQMEEDPYRMYANYKTVGTEIEVTRVEEKRTVTPLRIDREGPLLISLADAARATGIGYSQLGQLAAQGGIEQVKVGNRRYLKRESLLEFIDRNTYRGWAY</sequence>
<dbReference type="PANTHER" id="PTHR30204">
    <property type="entry name" value="REDOX-CYCLING DRUG-SENSING TRANSCRIPTIONAL ACTIVATOR SOXR"/>
    <property type="match status" value="1"/>
</dbReference>
<organism evidence="3 4">
    <name type="scientific">Acidipropionibacterium jensenii</name>
    <dbReference type="NCBI Taxonomy" id="1749"/>
    <lineage>
        <taxon>Bacteria</taxon>
        <taxon>Bacillati</taxon>
        <taxon>Actinomycetota</taxon>
        <taxon>Actinomycetes</taxon>
        <taxon>Propionibacteriales</taxon>
        <taxon>Propionibacteriaceae</taxon>
        <taxon>Acidipropionibacterium</taxon>
    </lineage>
</organism>
<evidence type="ECO:0000259" key="2">
    <source>
        <dbReference type="PROSITE" id="PS50937"/>
    </source>
</evidence>
<dbReference type="SUPFAM" id="SSF46955">
    <property type="entry name" value="Putative DNA-binding domain"/>
    <property type="match status" value="1"/>
</dbReference>
<protein>
    <submittedName>
        <fullName evidence="3">MerR family DNA-binding transcriptional regulator</fullName>
    </submittedName>
</protein>
<feature type="domain" description="HTH merR-type" evidence="2">
    <location>
        <begin position="29"/>
        <end position="98"/>
    </location>
</feature>
<keyword evidence="1 3" id="KW-0238">DNA-binding</keyword>
<dbReference type="Pfam" id="PF13411">
    <property type="entry name" value="MerR_1"/>
    <property type="match status" value="1"/>
</dbReference>
<dbReference type="InterPro" id="IPR009061">
    <property type="entry name" value="DNA-bd_dom_put_sf"/>
</dbReference>
<dbReference type="PROSITE" id="PS50937">
    <property type="entry name" value="HTH_MERR_2"/>
    <property type="match status" value="1"/>
</dbReference>
<dbReference type="AlphaFoldDB" id="A0A3T0RZ91"/>
<name>A0A3T0RZ91_9ACTN</name>
<dbReference type="Proteomes" id="UP000285875">
    <property type="component" value="Chromosome"/>
</dbReference>
<dbReference type="Gene3D" id="1.10.1660.10">
    <property type="match status" value="1"/>
</dbReference>
<proteinExistence type="predicted"/>
<dbReference type="GO" id="GO:0003700">
    <property type="term" value="F:DNA-binding transcription factor activity"/>
    <property type="evidence" value="ECO:0007669"/>
    <property type="project" value="InterPro"/>
</dbReference>
<dbReference type="KEGG" id="aji:C0Z10_06300"/>
<accession>A0A3T0RZ91</accession>
<dbReference type="EMBL" id="CP025570">
    <property type="protein sequence ID" value="AZZ39423.1"/>
    <property type="molecule type" value="Genomic_DNA"/>
</dbReference>
<evidence type="ECO:0000313" key="3">
    <source>
        <dbReference type="EMBL" id="AZZ39423.1"/>
    </source>
</evidence>
<dbReference type="InterPro" id="IPR047057">
    <property type="entry name" value="MerR_fam"/>
</dbReference>
<dbReference type="GO" id="GO:0003677">
    <property type="term" value="F:DNA binding"/>
    <property type="evidence" value="ECO:0007669"/>
    <property type="project" value="UniProtKB-KW"/>
</dbReference>